<dbReference type="InterPro" id="IPR001452">
    <property type="entry name" value="SH3_domain"/>
</dbReference>
<keyword evidence="6" id="KW-0175">Coiled coil</keyword>
<evidence type="ECO:0000313" key="12">
    <source>
        <dbReference type="Proteomes" id="UP000694402"/>
    </source>
</evidence>
<dbReference type="Proteomes" id="UP000694402">
    <property type="component" value="Unassembled WGS sequence"/>
</dbReference>
<dbReference type="GO" id="GO:0098978">
    <property type="term" value="C:glutamatergic synapse"/>
    <property type="evidence" value="ECO:0007669"/>
    <property type="project" value="TreeGrafter"/>
</dbReference>
<evidence type="ECO:0000256" key="1">
    <source>
        <dbReference type="ARBA" id="ARBA00004170"/>
    </source>
</evidence>
<dbReference type="InterPro" id="IPR004148">
    <property type="entry name" value="BAR_dom"/>
</dbReference>
<dbReference type="SUPFAM" id="SSF103657">
    <property type="entry name" value="BAR/IMD domain-like"/>
    <property type="match status" value="1"/>
</dbReference>
<dbReference type="FunFam" id="2.30.30.40:FF:000053">
    <property type="entry name" value="endophilin-A1 isoform X2"/>
    <property type="match status" value="1"/>
</dbReference>
<dbReference type="GO" id="GO:0098793">
    <property type="term" value="C:presynapse"/>
    <property type="evidence" value="ECO:0007669"/>
    <property type="project" value="TreeGrafter"/>
</dbReference>
<dbReference type="GO" id="GO:0016020">
    <property type="term" value="C:membrane"/>
    <property type="evidence" value="ECO:0007669"/>
    <property type="project" value="UniProtKB-SubCell"/>
</dbReference>
<protein>
    <recommendedName>
        <fullName evidence="13">Endophilin-A1-like</fullName>
    </recommendedName>
</protein>
<dbReference type="SMART" id="SM00721">
    <property type="entry name" value="BAR"/>
    <property type="match status" value="1"/>
</dbReference>
<dbReference type="Gene3D" id="1.20.1270.60">
    <property type="entry name" value="Arfaptin homology (AH) domain/BAR domain"/>
    <property type="match status" value="1"/>
</dbReference>
<dbReference type="InterPro" id="IPR050384">
    <property type="entry name" value="Endophilin_SH3RF"/>
</dbReference>
<dbReference type="GO" id="GO:0016191">
    <property type="term" value="P:synaptic vesicle uncoating"/>
    <property type="evidence" value="ECO:0007669"/>
    <property type="project" value="TreeGrafter"/>
</dbReference>
<accession>A0A8C8GUP3</accession>
<dbReference type="SUPFAM" id="SSF50044">
    <property type="entry name" value="SH3-domain"/>
    <property type="match status" value="1"/>
</dbReference>
<dbReference type="PROSITE" id="PS51021">
    <property type="entry name" value="BAR"/>
    <property type="match status" value="1"/>
</dbReference>
<evidence type="ECO:0000259" key="9">
    <source>
        <dbReference type="PROSITE" id="PS50002"/>
    </source>
</evidence>
<keyword evidence="12" id="KW-1185">Reference proteome</keyword>
<keyword evidence="5" id="KW-0254">Endocytosis</keyword>
<dbReference type="GeneTree" id="ENSGT00940000154737"/>
<dbReference type="GO" id="GO:0005769">
    <property type="term" value="C:early endosome"/>
    <property type="evidence" value="ECO:0007669"/>
    <property type="project" value="UniProtKB-SubCell"/>
</dbReference>
<dbReference type="PANTHER" id="PTHR14167">
    <property type="entry name" value="SH3 DOMAIN-CONTAINING"/>
    <property type="match status" value="1"/>
</dbReference>
<evidence type="ECO:0000313" key="11">
    <source>
        <dbReference type="Ensembl" id="ENSOTSP00005054708.2"/>
    </source>
</evidence>
<organism evidence="11 12">
    <name type="scientific">Oncorhynchus tshawytscha</name>
    <name type="common">Chinook salmon</name>
    <name type="synonym">Salmo tshawytscha</name>
    <dbReference type="NCBI Taxonomy" id="74940"/>
    <lineage>
        <taxon>Eukaryota</taxon>
        <taxon>Metazoa</taxon>
        <taxon>Chordata</taxon>
        <taxon>Craniata</taxon>
        <taxon>Vertebrata</taxon>
        <taxon>Euteleostomi</taxon>
        <taxon>Actinopterygii</taxon>
        <taxon>Neopterygii</taxon>
        <taxon>Teleostei</taxon>
        <taxon>Protacanthopterygii</taxon>
        <taxon>Salmoniformes</taxon>
        <taxon>Salmonidae</taxon>
        <taxon>Salmoninae</taxon>
        <taxon>Oncorhynchus</taxon>
    </lineage>
</organism>
<dbReference type="PANTHER" id="PTHR14167:SF50">
    <property type="entry name" value="ENDOPHILIN-A1"/>
    <property type="match status" value="1"/>
</dbReference>
<evidence type="ECO:0008006" key="13">
    <source>
        <dbReference type="Google" id="ProtNLM"/>
    </source>
</evidence>
<proteinExistence type="inferred from homology"/>
<dbReference type="PROSITE" id="PS50002">
    <property type="entry name" value="SH3"/>
    <property type="match status" value="1"/>
</dbReference>
<dbReference type="CDD" id="cd11803">
    <property type="entry name" value="SH3_Endophilin_A"/>
    <property type="match status" value="1"/>
</dbReference>
<evidence type="ECO:0000256" key="7">
    <source>
        <dbReference type="ARBA" id="ARBA00023136"/>
    </source>
</evidence>
<reference evidence="11" key="1">
    <citation type="submission" date="2025-08" db="UniProtKB">
        <authorList>
            <consortium name="Ensembl"/>
        </authorList>
    </citation>
    <scope>IDENTIFICATION</scope>
</reference>
<dbReference type="AlphaFoldDB" id="A0A8C8GUP3"/>
<dbReference type="InterPro" id="IPR035824">
    <property type="entry name" value="Endophilin_A_SH3"/>
</dbReference>
<evidence type="ECO:0000256" key="8">
    <source>
        <dbReference type="PROSITE-ProRule" id="PRU00192"/>
    </source>
</evidence>
<feature type="domain" description="BAR" evidence="10">
    <location>
        <begin position="18"/>
        <end position="246"/>
    </location>
</feature>
<evidence type="ECO:0000256" key="2">
    <source>
        <dbReference type="ARBA" id="ARBA00004412"/>
    </source>
</evidence>
<evidence type="ECO:0000256" key="6">
    <source>
        <dbReference type="ARBA" id="ARBA00023054"/>
    </source>
</evidence>
<evidence type="ECO:0000256" key="3">
    <source>
        <dbReference type="ARBA" id="ARBA00006697"/>
    </source>
</evidence>
<dbReference type="InterPro" id="IPR036028">
    <property type="entry name" value="SH3-like_dom_sf"/>
</dbReference>
<feature type="domain" description="SH3" evidence="9">
    <location>
        <begin position="289"/>
        <end position="348"/>
    </location>
</feature>
<evidence type="ECO:0000256" key="5">
    <source>
        <dbReference type="ARBA" id="ARBA00022583"/>
    </source>
</evidence>
<evidence type="ECO:0000256" key="4">
    <source>
        <dbReference type="ARBA" id="ARBA00022443"/>
    </source>
</evidence>
<dbReference type="Pfam" id="PF03114">
    <property type="entry name" value="BAR"/>
    <property type="match status" value="1"/>
</dbReference>
<sequence>MSVAGLKKQFHKATQKVSEKVGGAEGTKLDDDFLQMEKKVDTTGRAVLDIMTKTTEYLQPNPASRAKLSLIGTMSKIRGQEKGMGYPQAETLLGEAMQRFDGSWENSLALLDAGESMGELGEVKDALDMEVKQNFIDPLQNLQEKDIKEIQHHLKKMQGRRLDFDYKKKRHGKGVLEEEIRQALEKFDESKEVAEQSMFNLLESDIEQVSQLAALVQAQVEYHRQATEILQQLSSKVHERIREAQDKPRKEYVPKPRMVLELLPSSDSHNEGLNTAPGPACSPGPALPMDQPCCRALYDFDPENEGEMGFKEGDVITLTNQIDDNWYEGMINGQSGFFPINYVDILVPLPH</sequence>
<dbReference type="Gene3D" id="2.30.30.40">
    <property type="entry name" value="SH3 Domains"/>
    <property type="match status" value="1"/>
</dbReference>
<name>A0A8C8GUP3_ONCTS</name>
<keyword evidence="7" id="KW-0472">Membrane</keyword>
<evidence type="ECO:0000259" key="10">
    <source>
        <dbReference type="PROSITE" id="PS51021"/>
    </source>
</evidence>
<comment type="similarity">
    <text evidence="3">Belongs to the endophilin family.</text>
</comment>
<dbReference type="SMART" id="SM00326">
    <property type="entry name" value="SH3"/>
    <property type="match status" value="1"/>
</dbReference>
<dbReference type="InterPro" id="IPR027267">
    <property type="entry name" value="AH/BAR_dom_sf"/>
</dbReference>
<comment type="subcellular location">
    <subcellularLocation>
        <location evidence="2">Early endosome</location>
    </subcellularLocation>
    <subcellularLocation>
        <location evidence="1">Membrane</location>
        <topology evidence="1">Peripheral membrane protein</topology>
    </subcellularLocation>
</comment>
<dbReference type="Ensembl" id="ENSOTST00005059569.2">
    <property type="protein sequence ID" value="ENSOTSP00005054708.2"/>
    <property type="gene ID" value="ENSOTSG00005056681.1"/>
</dbReference>
<reference evidence="11" key="2">
    <citation type="submission" date="2025-09" db="UniProtKB">
        <authorList>
            <consortium name="Ensembl"/>
        </authorList>
    </citation>
    <scope>IDENTIFICATION</scope>
</reference>
<dbReference type="Pfam" id="PF00018">
    <property type="entry name" value="SH3_1"/>
    <property type="match status" value="1"/>
</dbReference>
<dbReference type="PRINTS" id="PR00452">
    <property type="entry name" value="SH3DOMAIN"/>
</dbReference>
<keyword evidence="4 8" id="KW-0728">SH3 domain</keyword>